<evidence type="ECO:0008006" key="3">
    <source>
        <dbReference type="Google" id="ProtNLM"/>
    </source>
</evidence>
<keyword evidence="2" id="KW-1185">Reference proteome</keyword>
<dbReference type="Proteomes" id="UP000562395">
    <property type="component" value="Unassembled WGS sequence"/>
</dbReference>
<organism evidence="1 2">
    <name type="scientific">Novosphingobium hassiacum</name>
    <dbReference type="NCBI Taxonomy" id="173676"/>
    <lineage>
        <taxon>Bacteria</taxon>
        <taxon>Pseudomonadati</taxon>
        <taxon>Pseudomonadota</taxon>
        <taxon>Alphaproteobacteria</taxon>
        <taxon>Sphingomonadales</taxon>
        <taxon>Sphingomonadaceae</taxon>
        <taxon>Novosphingobium</taxon>
    </lineage>
</organism>
<evidence type="ECO:0000313" key="2">
    <source>
        <dbReference type="Proteomes" id="UP000562395"/>
    </source>
</evidence>
<protein>
    <recommendedName>
        <fullName evidence="3">Class I SAM-dependent methyltransferase</fullName>
    </recommendedName>
</protein>
<gene>
    <name evidence="1" type="ORF">GGQ88_002534</name>
</gene>
<sequence>MQIAKQVYSSSAQAIAALPMLDEFWHGAASADPAGLHRWFASLLAIHQPERMIPLDCPWWNVEATLEIDAFLKTRPDARVFEYGSGASTAWLARRAREVISVEHHAGWHQRLGQVISDRPNVRLWHRDLAGPGYVDAIAEAGGAFDLIVVDGRQRNICLERAIPFMKPGGVILFDDTGRRRYRSSIKTCGLRERRHFGRSYCVPYPDFTSILHA</sequence>
<dbReference type="Gene3D" id="3.40.50.150">
    <property type="entry name" value="Vaccinia Virus protein VP39"/>
    <property type="match status" value="1"/>
</dbReference>
<reference evidence="1 2" key="1">
    <citation type="submission" date="2020-08" db="EMBL/GenBank/DDBJ databases">
        <title>Genomic Encyclopedia of Type Strains, Phase IV (KMG-IV): sequencing the most valuable type-strain genomes for metagenomic binning, comparative biology and taxonomic classification.</title>
        <authorList>
            <person name="Goeker M."/>
        </authorList>
    </citation>
    <scope>NUCLEOTIDE SEQUENCE [LARGE SCALE GENOMIC DNA]</scope>
    <source>
        <strain evidence="1 2">DSM 14552</strain>
    </source>
</reference>
<dbReference type="Pfam" id="PF13578">
    <property type="entry name" value="Methyltransf_24"/>
    <property type="match status" value="1"/>
</dbReference>
<dbReference type="RefSeq" id="WP_183613695.1">
    <property type="nucleotide sequence ID" value="NZ_JACICY010000005.1"/>
</dbReference>
<comment type="caution">
    <text evidence="1">The sequence shown here is derived from an EMBL/GenBank/DDBJ whole genome shotgun (WGS) entry which is preliminary data.</text>
</comment>
<name>A0A7W5ZZN8_9SPHN</name>
<evidence type="ECO:0000313" key="1">
    <source>
        <dbReference type="EMBL" id="MBB3861262.1"/>
    </source>
</evidence>
<dbReference type="AlphaFoldDB" id="A0A7W5ZZN8"/>
<proteinExistence type="predicted"/>
<dbReference type="SUPFAM" id="SSF53335">
    <property type="entry name" value="S-adenosyl-L-methionine-dependent methyltransferases"/>
    <property type="match status" value="1"/>
</dbReference>
<accession>A0A7W5ZZN8</accession>
<dbReference type="InterPro" id="IPR029063">
    <property type="entry name" value="SAM-dependent_MTases_sf"/>
</dbReference>
<dbReference type="EMBL" id="JACICY010000005">
    <property type="protein sequence ID" value="MBB3861262.1"/>
    <property type="molecule type" value="Genomic_DNA"/>
</dbReference>